<name>A0A6I8SD32_XENTR</name>
<keyword evidence="2" id="KW-0677">Repeat</keyword>
<accession>A0A6I8SD32</accession>
<sequence>MADENEQPPADADGEEEEEEDDDDDLVDESIPAERSGHVAVTDGQSIFVWGGYKVLRGDWGGYVIFTDIYIQRVKTKGEIPLSMSGSCAACVDKVLYLFGGHHAHGNTNMFYMLNLNPRDGDLFWEKVDCKGIPPSPKDKLGVWTYKNK</sequence>
<reference evidence="4" key="1">
    <citation type="journal article" date="2010" name="Science">
        <title>The genome of the Western clawed frog Xenopus tropicalis.</title>
        <authorList>
            <person name="Hellsten U."/>
            <person name="Harland R.M."/>
            <person name="Gilchrist M.J."/>
            <person name="Hendrix D."/>
            <person name="Jurka J."/>
            <person name="Kapitonov V."/>
            <person name="Ovcharenko I."/>
            <person name="Putnam N.H."/>
            <person name="Shu S."/>
            <person name="Taher L."/>
            <person name="Blitz I.L."/>
            <person name="Blumberg B."/>
            <person name="Dichmann D.S."/>
            <person name="Dubchak I."/>
            <person name="Amaya E."/>
            <person name="Detter J.C."/>
            <person name="Fletcher R."/>
            <person name="Gerhard D.S."/>
            <person name="Goodstein D."/>
            <person name="Graves T."/>
            <person name="Grigoriev I.V."/>
            <person name="Grimwood J."/>
            <person name="Kawashima T."/>
            <person name="Lindquist E."/>
            <person name="Lucas S.M."/>
            <person name="Mead P.E."/>
            <person name="Mitros T."/>
            <person name="Ogino H."/>
            <person name="Ohta Y."/>
            <person name="Poliakov A.V."/>
            <person name="Pollet N."/>
            <person name="Robert J."/>
            <person name="Salamov A."/>
            <person name="Sater A.K."/>
            <person name="Schmutz J."/>
            <person name="Terry A."/>
            <person name="Vize P.D."/>
            <person name="Warren W.C."/>
            <person name="Wells D."/>
            <person name="Wills A."/>
            <person name="Wilson R.K."/>
            <person name="Zimmerman L.B."/>
            <person name="Zorn A.M."/>
            <person name="Grainger R."/>
            <person name="Grammer T."/>
            <person name="Khokha M.K."/>
            <person name="Richardson P.M."/>
            <person name="Rokhsar D.S."/>
        </authorList>
    </citation>
    <scope>NUCLEOTIDE SEQUENCE [LARGE SCALE GENOMIC DNA]</scope>
    <source>
        <strain evidence="4">Nigerian</strain>
    </source>
</reference>
<protein>
    <submittedName>
        <fullName evidence="4">Kelch domain containing 2</fullName>
    </submittedName>
</protein>
<dbReference type="Ensembl" id="ENSXETT00000101534">
    <property type="protein sequence ID" value="ENSXETP00000091174"/>
    <property type="gene ID" value="ENSXETG00000009125"/>
</dbReference>
<dbReference type="GeneTree" id="ENSGT00940000157150"/>
<evidence type="ECO:0000313" key="4">
    <source>
        <dbReference type="Ensembl" id="ENSXETP00000091174"/>
    </source>
</evidence>
<dbReference type="SUPFAM" id="SSF117281">
    <property type="entry name" value="Kelch motif"/>
    <property type="match status" value="1"/>
</dbReference>
<gene>
    <name evidence="4" type="primary">klhdc2</name>
</gene>
<dbReference type="Bgee" id="ENSXETG00000009125">
    <property type="expression patterns" value="Expressed in brain and 12 other cell types or tissues"/>
</dbReference>
<evidence type="ECO:0000256" key="2">
    <source>
        <dbReference type="ARBA" id="ARBA00022737"/>
    </source>
</evidence>
<evidence type="ECO:0000256" key="3">
    <source>
        <dbReference type="SAM" id="MobiDB-lite"/>
    </source>
</evidence>
<keyword evidence="1" id="KW-0880">Kelch repeat</keyword>
<dbReference type="PANTHER" id="PTHR46228">
    <property type="entry name" value="KELCH DOMAIN-CONTAINING PROTEIN"/>
    <property type="match status" value="1"/>
</dbReference>
<dbReference type="Xenbase" id="XB-GENE-1006177">
    <property type="gene designation" value="klhdc2"/>
</dbReference>
<organism evidence="4">
    <name type="scientific">Xenopus tropicalis</name>
    <name type="common">Western clawed frog</name>
    <name type="synonym">Silurana tropicalis</name>
    <dbReference type="NCBI Taxonomy" id="8364"/>
    <lineage>
        <taxon>Eukaryota</taxon>
        <taxon>Metazoa</taxon>
        <taxon>Chordata</taxon>
        <taxon>Craniata</taxon>
        <taxon>Vertebrata</taxon>
        <taxon>Euteleostomi</taxon>
        <taxon>Amphibia</taxon>
        <taxon>Batrachia</taxon>
        <taxon>Anura</taxon>
        <taxon>Pipoidea</taxon>
        <taxon>Pipidae</taxon>
        <taxon>Xenopodinae</taxon>
        <taxon>Xenopus</taxon>
        <taxon>Silurana</taxon>
    </lineage>
</organism>
<feature type="compositionally biased region" description="Acidic residues" evidence="3">
    <location>
        <begin position="1"/>
        <end position="28"/>
    </location>
</feature>
<reference evidence="4" key="2">
    <citation type="submission" date="2020-05" db="UniProtKB">
        <authorList>
            <consortium name="Ensembl"/>
        </authorList>
    </citation>
    <scope>IDENTIFICATION</scope>
</reference>
<proteinExistence type="predicted"/>
<dbReference type="AlphaFoldDB" id="A0A6I8SD32"/>
<dbReference type="InterPro" id="IPR015915">
    <property type="entry name" value="Kelch-typ_b-propeller"/>
</dbReference>
<dbReference type="Pfam" id="PF24681">
    <property type="entry name" value="Kelch_KLHDC2_KLHL20_DRC7"/>
    <property type="match status" value="1"/>
</dbReference>
<evidence type="ECO:0000256" key="1">
    <source>
        <dbReference type="ARBA" id="ARBA00022441"/>
    </source>
</evidence>
<dbReference type="PANTHER" id="PTHR46228:SF3">
    <property type="entry name" value="KELCH DOMAIN-CONTAINING PROTEIN 2"/>
    <property type="match status" value="1"/>
</dbReference>
<feature type="region of interest" description="Disordered" evidence="3">
    <location>
        <begin position="1"/>
        <end position="35"/>
    </location>
</feature>
<dbReference type="Gene3D" id="2.120.10.80">
    <property type="entry name" value="Kelch-type beta propeller"/>
    <property type="match status" value="1"/>
</dbReference>